<name>A0AAD9F5I8_DISEL</name>
<comment type="caution">
    <text evidence="1">The sequence shown here is derived from an EMBL/GenBank/DDBJ whole genome shotgun (WGS) entry which is preliminary data.</text>
</comment>
<reference evidence="1" key="1">
    <citation type="submission" date="2023-04" db="EMBL/GenBank/DDBJ databases">
        <title>Chromosome-level genome of Chaenocephalus aceratus.</title>
        <authorList>
            <person name="Park H."/>
        </authorList>
    </citation>
    <scope>NUCLEOTIDE SEQUENCE</scope>
    <source>
        <strain evidence="1">DE</strain>
        <tissue evidence="1">Muscle</tissue>
    </source>
</reference>
<sequence length="120" mass="13370">MKDYMEEAVVPVQVYLDYPHESLMGRQRAIIRGERTPGNQRSQTLVRGVISTLISCPGFFSHFDQDCEGDPGSNMWRCPHPIGGGGTEHAPDLALWVTSLSLRANEHIIKAHEGLNVNTR</sequence>
<keyword evidence="2" id="KW-1185">Reference proteome</keyword>
<protein>
    <submittedName>
        <fullName evidence="1">Protein EFR3</fullName>
    </submittedName>
</protein>
<evidence type="ECO:0000313" key="2">
    <source>
        <dbReference type="Proteomes" id="UP001228049"/>
    </source>
</evidence>
<evidence type="ECO:0000313" key="1">
    <source>
        <dbReference type="EMBL" id="KAK1889747.1"/>
    </source>
</evidence>
<accession>A0AAD9F5I8</accession>
<dbReference type="Proteomes" id="UP001228049">
    <property type="component" value="Unassembled WGS sequence"/>
</dbReference>
<gene>
    <name evidence="1" type="ORF">KUDE01_014422</name>
</gene>
<dbReference type="AlphaFoldDB" id="A0AAD9F5I8"/>
<organism evidence="1 2">
    <name type="scientific">Dissostichus eleginoides</name>
    <name type="common">Patagonian toothfish</name>
    <name type="synonym">Dissostichus amissus</name>
    <dbReference type="NCBI Taxonomy" id="100907"/>
    <lineage>
        <taxon>Eukaryota</taxon>
        <taxon>Metazoa</taxon>
        <taxon>Chordata</taxon>
        <taxon>Craniata</taxon>
        <taxon>Vertebrata</taxon>
        <taxon>Euteleostomi</taxon>
        <taxon>Actinopterygii</taxon>
        <taxon>Neopterygii</taxon>
        <taxon>Teleostei</taxon>
        <taxon>Neoteleostei</taxon>
        <taxon>Acanthomorphata</taxon>
        <taxon>Eupercaria</taxon>
        <taxon>Perciformes</taxon>
        <taxon>Notothenioidei</taxon>
        <taxon>Nototheniidae</taxon>
        <taxon>Dissostichus</taxon>
    </lineage>
</organism>
<dbReference type="EMBL" id="JASDAP010000016">
    <property type="protein sequence ID" value="KAK1889747.1"/>
    <property type="molecule type" value="Genomic_DNA"/>
</dbReference>
<proteinExistence type="predicted"/>